<protein>
    <submittedName>
        <fullName evidence="1">Uncharacterized protein</fullName>
    </submittedName>
</protein>
<dbReference type="AlphaFoldDB" id="A0A381PW45"/>
<organism evidence="1">
    <name type="scientific">marine metagenome</name>
    <dbReference type="NCBI Taxonomy" id="408172"/>
    <lineage>
        <taxon>unclassified sequences</taxon>
        <taxon>metagenomes</taxon>
        <taxon>ecological metagenomes</taxon>
    </lineage>
</organism>
<evidence type="ECO:0000313" key="1">
    <source>
        <dbReference type="EMBL" id="SUZ71286.1"/>
    </source>
</evidence>
<sequence>MDPDDDKLQMLRESIRLTEEILSRLDQSRSERPEIGPDSTVIARLTHAREWRLRYLSHLEMGGQPLDLGDEWSMHHGHDLAIEWGYEVWDENRIGLRCRSCDDWIQLYDVDPAPTLEPTIADLYVEHETHTVLSWRRGSEAGIECVTCGAVREDGFPLLTAPVSGWFDQVWNS</sequence>
<proteinExistence type="predicted"/>
<dbReference type="EMBL" id="UINC01001116">
    <property type="protein sequence ID" value="SUZ71286.1"/>
    <property type="molecule type" value="Genomic_DNA"/>
</dbReference>
<reference evidence="1" key="1">
    <citation type="submission" date="2018-05" db="EMBL/GenBank/DDBJ databases">
        <authorList>
            <person name="Lanie J.A."/>
            <person name="Ng W.-L."/>
            <person name="Kazmierczak K.M."/>
            <person name="Andrzejewski T.M."/>
            <person name="Davidsen T.M."/>
            <person name="Wayne K.J."/>
            <person name="Tettelin H."/>
            <person name="Glass J.I."/>
            <person name="Rusch D."/>
            <person name="Podicherti R."/>
            <person name="Tsui H.-C.T."/>
            <person name="Winkler M.E."/>
        </authorList>
    </citation>
    <scope>NUCLEOTIDE SEQUENCE</scope>
</reference>
<name>A0A381PW45_9ZZZZ</name>
<gene>
    <name evidence="1" type="ORF">METZ01_LOCUS24140</name>
</gene>
<accession>A0A381PW45</accession>